<feature type="compositionally biased region" description="Basic and acidic residues" evidence="1">
    <location>
        <begin position="1"/>
        <end position="11"/>
    </location>
</feature>
<protein>
    <submittedName>
        <fullName evidence="2">Uncharacterized protein</fullName>
    </submittedName>
</protein>
<name>V7IPS8_SALET</name>
<feature type="region of interest" description="Disordered" evidence="1">
    <location>
        <begin position="1"/>
        <end position="41"/>
    </location>
</feature>
<evidence type="ECO:0000313" key="3">
    <source>
        <dbReference type="Proteomes" id="UP000018534"/>
    </source>
</evidence>
<reference evidence="2 3" key="1">
    <citation type="journal article" date="2014" name="Genome Announc.">
        <title>Whole-Genome Sequencing of Salmonella enterica subsp. enterica Serovar Cubana Strains Isolated from Agricultural Sources.</title>
        <authorList>
            <person name="Benahmed F.H."/>
            <person name="Gopinath G.R."/>
            <person name="Wang H."/>
            <person name="Jean-Gilles Beaubrun J."/>
            <person name="Grim C."/>
            <person name="Cheng C.M."/>
            <person name="McClelland M."/>
            <person name="Ayers S."/>
            <person name="Abbott J."/>
            <person name="Desai P."/>
            <person name="Frye J.G."/>
            <person name="Weinstock G."/>
            <person name="Hammack T.S."/>
            <person name="Hanes D.E."/>
            <person name="Rasmussen M.A."/>
            <person name="Davidson M.K."/>
        </authorList>
    </citation>
    <scope>NUCLEOTIDE SEQUENCE [LARGE SCALE GENOMIC DNA]</scope>
    <source>
        <strain evidence="2">76814</strain>
    </source>
</reference>
<proteinExistence type="predicted"/>
<organism evidence="2 3">
    <name type="scientific">Salmonella enterica subsp. enterica serovar Cubana str. 76814</name>
    <dbReference type="NCBI Taxonomy" id="1192560"/>
    <lineage>
        <taxon>Bacteria</taxon>
        <taxon>Pseudomonadati</taxon>
        <taxon>Pseudomonadota</taxon>
        <taxon>Gammaproteobacteria</taxon>
        <taxon>Enterobacterales</taxon>
        <taxon>Enterobacteriaceae</taxon>
        <taxon>Salmonella</taxon>
    </lineage>
</organism>
<dbReference type="HOGENOM" id="CLU_3276383_0_0_6"/>
<accession>V7IPS8</accession>
<evidence type="ECO:0000313" key="2">
    <source>
        <dbReference type="EMBL" id="ETA87271.1"/>
    </source>
</evidence>
<dbReference type="EMBL" id="AZGR01000056">
    <property type="protein sequence ID" value="ETA87271.1"/>
    <property type="molecule type" value="Genomic_DNA"/>
</dbReference>
<dbReference type="Proteomes" id="UP000018534">
    <property type="component" value="Unassembled WGS sequence"/>
</dbReference>
<evidence type="ECO:0000256" key="1">
    <source>
        <dbReference type="SAM" id="MobiDB-lite"/>
    </source>
</evidence>
<gene>
    <name evidence="2" type="ORF">A628_02746</name>
</gene>
<dbReference type="AlphaFoldDB" id="V7IPS8"/>
<feature type="compositionally biased region" description="Polar residues" evidence="1">
    <location>
        <begin position="31"/>
        <end position="41"/>
    </location>
</feature>
<sequence length="41" mass="4842">MNMDSTQRDVRMAFSPQHQLMQKHRRIQATAKGSQNTARRE</sequence>
<comment type="caution">
    <text evidence="2">The sequence shown here is derived from an EMBL/GenBank/DDBJ whole genome shotgun (WGS) entry which is preliminary data.</text>
</comment>